<organism evidence="1 2">
    <name type="scientific">Bacteroides nordii CL02T12C05</name>
    <dbReference type="NCBI Taxonomy" id="997884"/>
    <lineage>
        <taxon>Bacteria</taxon>
        <taxon>Pseudomonadati</taxon>
        <taxon>Bacteroidota</taxon>
        <taxon>Bacteroidia</taxon>
        <taxon>Bacteroidales</taxon>
        <taxon>Bacteroidaceae</taxon>
        <taxon>Bacteroides</taxon>
    </lineage>
</organism>
<evidence type="ECO:0000313" key="1">
    <source>
        <dbReference type="EMBL" id="EIY47934.1"/>
    </source>
</evidence>
<dbReference type="Proteomes" id="UP000003089">
    <property type="component" value="Unassembled WGS sequence"/>
</dbReference>
<name>I9GM84_9BACE</name>
<sequence>MDIAKESKKPYLRGINETLAEQFKESSLCALVKEDKDLLACIRNNAIGIYHLADKVAMVHCNRKGELVCDVNDFYVSGKHTDKEHQYKAGVLCMKIKDI</sequence>
<gene>
    <name evidence="1" type="ORF">HMPREF1068_03013</name>
</gene>
<dbReference type="PATRIC" id="fig|997884.3.peg.3090"/>
<keyword evidence="2" id="KW-1185">Reference proteome</keyword>
<reference evidence="1 2" key="1">
    <citation type="submission" date="2012-02" db="EMBL/GenBank/DDBJ databases">
        <title>The Genome Sequence of Bacteroides nordii CL02T12C05.</title>
        <authorList>
            <consortium name="The Broad Institute Genome Sequencing Platform"/>
            <person name="Earl A."/>
            <person name="Ward D."/>
            <person name="Feldgarden M."/>
            <person name="Gevers D."/>
            <person name="Zitomersky N.L."/>
            <person name="Coyne M.J."/>
            <person name="Comstock L.E."/>
            <person name="Young S.K."/>
            <person name="Zeng Q."/>
            <person name="Gargeya S."/>
            <person name="Fitzgerald M."/>
            <person name="Haas B."/>
            <person name="Abouelleil A."/>
            <person name="Alvarado L."/>
            <person name="Arachchi H.M."/>
            <person name="Berlin A."/>
            <person name="Chapman S.B."/>
            <person name="Gearin G."/>
            <person name="Goldberg J."/>
            <person name="Griggs A."/>
            <person name="Gujja S."/>
            <person name="Hansen M."/>
            <person name="Heiman D."/>
            <person name="Howarth C."/>
            <person name="Larimer J."/>
            <person name="Lui A."/>
            <person name="MacDonald P.J.P."/>
            <person name="McCowen C."/>
            <person name="Montmayeur A."/>
            <person name="Murphy C."/>
            <person name="Neiman D."/>
            <person name="Pearson M."/>
            <person name="Priest M."/>
            <person name="Roberts A."/>
            <person name="Saif S."/>
            <person name="Shea T."/>
            <person name="Sisk P."/>
            <person name="Stolte C."/>
            <person name="Sykes S."/>
            <person name="Wortman J."/>
            <person name="Nusbaum C."/>
            <person name="Birren B."/>
        </authorList>
    </citation>
    <scope>NUCLEOTIDE SEQUENCE [LARGE SCALE GENOMIC DNA]</scope>
    <source>
        <strain evidence="1 2">CL02T12C05</strain>
    </source>
</reference>
<evidence type="ECO:0000313" key="2">
    <source>
        <dbReference type="Proteomes" id="UP000003089"/>
    </source>
</evidence>
<dbReference type="HOGENOM" id="CLU_2314552_0_0_10"/>
<protein>
    <submittedName>
        <fullName evidence="1">Uncharacterized protein</fullName>
    </submittedName>
</protein>
<dbReference type="AlphaFoldDB" id="I9GM84"/>
<dbReference type="EMBL" id="AGXS01000020">
    <property type="protein sequence ID" value="EIY47934.1"/>
    <property type="molecule type" value="Genomic_DNA"/>
</dbReference>
<accession>I9GM84</accession>
<comment type="caution">
    <text evidence="1">The sequence shown here is derived from an EMBL/GenBank/DDBJ whole genome shotgun (WGS) entry which is preliminary data.</text>
</comment>
<proteinExistence type="predicted"/>
<dbReference type="RefSeq" id="WP_007486195.1">
    <property type="nucleotide sequence ID" value="NZ_JH724315.1"/>
</dbReference>
<dbReference type="STRING" id="997884.HMPREF1068_03013"/>